<dbReference type="InterPro" id="IPR044038">
    <property type="entry name" value="dATP/dGTP_diPOhydrolase_N"/>
</dbReference>
<sequence length="107" mass="12322">MEEGLKYDEGKQGWYPLPLEVLRPLADVFLAGEKKYKTFNCLQPFKDQNRRFYDATMRHLEACQLDPLAKDEETGCYHAAQAAFSILMRLYHCKKEAVCGTKIVGVM</sequence>
<organism evidence="2">
    <name type="scientific">viral metagenome</name>
    <dbReference type="NCBI Taxonomy" id="1070528"/>
    <lineage>
        <taxon>unclassified sequences</taxon>
        <taxon>metagenomes</taxon>
        <taxon>organismal metagenomes</taxon>
    </lineage>
</organism>
<reference evidence="2" key="1">
    <citation type="submission" date="2020-03" db="EMBL/GenBank/DDBJ databases">
        <title>The deep terrestrial virosphere.</title>
        <authorList>
            <person name="Holmfeldt K."/>
            <person name="Nilsson E."/>
            <person name="Simone D."/>
            <person name="Lopez-Fernandez M."/>
            <person name="Wu X."/>
            <person name="de Brujin I."/>
            <person name="Lundin D."/>
            <person name="Andersson A."/>
            <person name="Bertilsson S."/>
            <person name="Dopson M."/>
        </authorList>
    </citation>
    <scope>NUCLEOTIDE SEQUENCE</scope>
    <source>
        <strain evidence="2">MM171A00947</strain>
    </source>
</reference>
<dbReference type="Pfam" id="PF18909">
    <property type="entry name" value="dGTP_diPhyd_N"/>
    <property type="match status" value="1"/>
</dbReference>
<dbReference type="AlphaFoldDB" id="A0A6M3M1G9"/>
<feature type="domain" description="dATP/dGTP diphosphohydrolase N-terminal" evidence="1">
    <location>
        <begin position="2"/>
        <end position="93"/>
    </location>
</feature>
<protein>
    <recommendedName>
        <fullName evidence="1">dATP/dGTP diphosphohydrolase N-terminal domain-containing protein</fullName>
    </recommendedName>
</protein>
<proteinExistence type="predicted"/>
<dbReference type="EMBL" id="MT143660">
    <property type="protein sequence ID" value="QJA99632.1"/>
    <property type="molecule type" value="Genomic_DNA"/>
</dbReference>
<evidence type="ECO:0000313" key="2">
    <source>
        <dbReference type="EMBL" id="QJA99632.1"/>
    </source>
</evidence>
<accession>A0A6M3M1G9</accession>
<name>A0A6M3M1G9_9ZZZZ</name>
<gene>
    <name evidence="2" type="ORF">MM171A00947_0004</name>
</gene>
<evidence type="ECO:0000259" key="1">
    <source>
        <dbReference type="Pfam" id="PF18909"/>
    </source>
</evidence>